<evidence type="ECO:0000313" key="4">
    <source>
        <dbReference type="EMBL" id="SBW01532.1"/>
    </source>
</evidence>
<comment type="catalytic activity">
    <reaction evidence="3">
        <text>5-(methylsulfanyl)-alpha-D-ribose 1-phosphate = 5-(methylsulfanyl)-D-ribulose 1-phosphate</text>
        <dbReference type="Rhea" id="RHEA:19989"/>
        <dbReference type="ChEBI" id="CHEBI:58533"/>
        <dbReference type="ChEBI" id="CHEBI:58548"/>
        <dbReference type="EC" id="5.3.1.23"/>
    </reaction>
</comment>
<dbReference type="Gene3D" id="3.40.50.10470">
    <property type="entry name" value="Translation initiation factor eif-2b, domain 2"/>
    <property type="match status" value="1"/>
</dbReference>
<dbReference type="UniPathway" id="UPA00904">
    <property type="reaction ID" value="UER00874"/>
</dbReference>
<dbReference type="EC" id="5.3.1.23" evidence="3"/>
<dbReference type="GO" id="GO:0019509">
    <property type="term" value="P:L-methionine salvage from methylthioadenosine"/>
    <property type="evidence" value="ECO:0007669"/>
    <property type="project" value="UniProtKB-UniRule"/>
</dbReference>
<protein>
    <recommendedName>
        <fullName evidence="3">Methylthioribose-1-phosphate isomerase</fullName>
        <shortName evidence="3">M1Pi</shortName>
        <shortName evidence="3">MTR-1-P isomerase</shortName>
        <ecNumber evidence="3">5.3.1.23</ecNumber>
    </recommendedName>
    <alternativeName>
        <fullName evidence="3">S-methyl-5-thioribose-1-phosphate isomerase</fullName>
    </alternativeName>
</protein>
<dbReference type="EMBL" id="FLUP01000001">
    <property type="protein sequence ID" value="SBW01532.1"/>
    <property type="molecule type" value="Genomic_DNA"/>
</dbReference>
<dbReference type="PANTHER" id="PTHR43475">
    <property type="entry name" value="METHYLTHIORIBOSE-1-PHOSPHATE ISOMERASE"/>
    <property type="match status" value="1"/>
</dbReference>
<comment type="function">
    <text evidence="3">Catalyzes the interconversion of methylthioribose-1-phosphate (MTR-1-P) into methylthioribulose-1-phosphate (MTRu-1-P).</text>
</comment>
<dbReference type="FunFam" id="3.40.50.10470:FF:000006">
    <property type="entry name" value="Methylthioribose-1-phosphate isomerase"/>
    <property type="match status" value="1"/>
</dbReference>
<dbReference type="SUPFAM" id="SSF100950">
    <property type="entry name" value="NagB/RpiA/CoA transferase-like"/>
    <property type="match status" value="1"/>
</dbReference>
<keyword evidence="1 3" id="KW-0028">Amino-acid biosynthesis</keyword>
<keyword evidence="3" id="KW-0486">Methionine biosynthesis</keyword>
<organism evidence="4">
    <name type="scientific">uncultured Desulfovibrio sp</name>
    <dbReference type="NCBI Taxonomy" id="167968"/>
    <lineage>
        <taxon>Bacteria</taxon>
        <taxon>Pseudomonadati</taxon>
        <taxon>Thermodesulfobacteriota</taxon>
        <taxon>Desulfovibrionia</taxon>
        <taxon>Desulfovibrionales</taxon>
        <taxon>Desulfovibrionaceae</taxon>
        <taxon>Desulfovibrio</taxon>
        <taxon>environmental samples</taxon>
    </lineage>
</organism>
<dbReference type="HAMAP" id="MF_01678">
    <property type="entry name" value="Salvage_MtnA"/>
    <property type="match status" value="1"/>
</dbReference>
<gene>
    <name evidence="3 4" type="primary">mtnA</name>
    <name evidence="4" type="ORF">KM92DES2_11516</name>
</gene>
<dbReference type="InterPro" id="IPR000649">
    <property type="entry name" value="IF-2B-related"/>
</dbReference>
<feature type="binding site" evidence="3">
    <location>
        <position position="197"/>
    </location>
    <ligand>
        <name>substrate</name>
    </ligand>
</feature>
<feature type="site" description="Transition state stabilizer" evidence="3">
    <location>
        <position position="158"/>
    </location>
</feature>
<feature type="binding site" evidence="3">
    <location>
        <begin position="248"/>
        <end position="249"/>
    </location>
    <ligand>
        <name>substrate</name>
    </ligand>
</feature>
<dbReference type="Pfam" id="PF01008">
    <property type="entry name" value="IF-2B"/>
    <property type="match status" value="1"/>
</dbReference>
<dbReference type="NCBIfam" id="NF004326">
    <property type="entry name" value="PRK05720.1"/>
    <property type="match status" value="1"/>
</dbReference>
<dbReference type="RefSeq" id="WP_227118432.1">
    <property type="nucleotide sequence ID" value="NZ_CABUEN010000008.1"/>
</dbReference>
<feature type="binding site" evidence="3">
    <location>
        <begin position="47"/>
        <end position="49"/>
    </location>
    <ligand>
        <name>substrate</name>
    </ligand>
</feature>
<feature type="binding site" evidence="3">
    <location>
        <position position="87"/>
    </location>
    <ligand>
        <name>substrate</name>
    </ligand>
</feature>
<dbReference type="NCBIfam" id="TIGR00512">
    <property type="entry name" value="salvage_mtnA"/>
    <property type="match status" value="1"/>
</dbReference>
<dbReference type="FunFam" id="1.20.120.420:FF:000003">
    <property type="entry name" value="Methylthioribose-1-phosphate isomerase"/>
    <property type="match status" value="1"/>
</dbReference>
<dbReference type="AlphaFoldDB" id="A0A212JQ31"/>
<dbReference type="NCBIfam" id="TIGR00524">
    <property type="entry name" value="eIF-2B_rel"/>
    <property type="match status" value="1"/>
</dbReference>
<evidence type="ECO:0000256" key="3">
    <source>
        <dbReference type="HAMAP-Rule" id="MF_01678"/>
    </source>
</evidence>
<feature type="active site" description="Proton donor" evidence="3">
    <location>
        <position position="238"/>
    </location>
</feature>
<proteinExistence type="inferred from homology"/>
<dbReference type="InterPro" id="IPR042529">
    <property type="entry name" value="IF_2B-like_C"/>
</dbReference>
<name>A0A212JQ31_9BACT</name>
<dbReference type="InterPro" id="IPR037171">
    <property type="entry name" value="NagB/RpiA_transferase-like"/>
</dbReference>
<dbReference type="PANTHER" id="PTHR43475:SF1">
    <property type="entry name" value="METHYLTHIORIBOSE-1-PHOSPHATE ISOMERASE"/>
    <property type="match status" value="1"/>
</dbReference>
<comment type="similarity">
    <text evidence="3">Belongs to the EIF-2B alpha/beta/delta subunits family. MtnA subfamily.</text>
</comment>
<dbReference type="InterPro" id="IPR005251">
    <property type="entry name" value="IF-M1Pi"/>
</dbReference>
<dbReference type="Gene3D" id="1.20.120.420">
    <property type="entry name" value="translation initiation factor eif-2b, domain 1"/>
    <property type="match status" value="1"/>
</dbReference>
<keyword evidence="2 3" id="KW-0413">Isomerase</keyword>
<dbReference type="InterPro" id="IPR027363">
    <property type="entry name" value="M1Pi_N"/>
</dbReference>
<sequence length="362" mass="38827">MEDHIRFDRQNLALHLLDQRLLPEQETEVICRNTDDIVSALQTMVVRGAPAIGVTAAWGCALALNETSGPGWATQLEELLDRIANARPTAVNLRWAVERMRKCWWKVINSGSGDREPLLAAFLDEAARMQAEDVEACKTLGRFGADCLKDGDTVLTHCNAGALATAGYGTALGVIRGAVEQGKRIKVIADETRPFLQGARLTAWELHKDNIPVTVACDNACALLMSKGLVQSVVVGADRIAANGDAANKIGTYGVALLAKHFNIPFYVAAPLSTIDPTTSDGSGIPIEQRPEREVTHVGDTRLTPADVPVYNFAFDVTPAELITGIITEKGVLQPPYGLAIWAALNEASAAPEADDAGIIER</sequence>
<comment type="pathway">
    <text evidence="3">Amino-acid biosynthesis; L-methionine biosynthesis via salvage pathway; L-methionine from S-methyl-5-thio-alpha-D-ribose 1-phosphate: step 1/6.</text>
</comment>
<evidence type="ECO:0000256" key="1">
    <source>
        <dbReference type="ARBA" id="ARBA00022605"/>
    </source>
</evidence>
<accession>A0A212JQ31</accession>
<evidence type="ECO:0000256" key="2">
    <source>
        <dbReference type="ARBA" id="ARBA00023235"/>
    </source>
</evidence>
<reference evidence="4" key="1">
    <citation type="submission" date="2016-04" db="EMBL/GenBank/DDBJ databases">
        <authorList>
            <person name="Evans L.H."/>
            <person name="Alamgir A."/>
            <person name="Owens N."/>
            <person name="Weber N.D."/>
            <person name="Virtaneva K."/>
            <person name="Barbian K."/>
            <person name="Babar A."/>
            <person name="Rosenke K."/>
        </authorList>
    </citation>
    <scope>NUCLEOTIDE SEQUENCE</scope>
    <source>
        <strain evidence="4">92-2</strain>
    </source>
</reference>
<dbReference type="GO" id="GO:0046523">
    <property type="term" value="F:S-methyl-5-thioribose-1-phosphate isomerase activity"/>
    <property type="evidence" value="ECO:0007669"/>
    <property type="project" value="UniProtKB-UniRule"/>
</dbReference>
<dbReference type="InterPro" id="IPR011559">
    <property type="entry name" value="Initiation_fac_2B_a/b/d"/>
</dbReference>